<dbReference type="InterPro" id="IPR019960">
    <property type="entry name" value="T1SS_VCA0849"/>
</dbReference>
<dbReference type="InterPro" id="IPR001343">
    <property type="entry name" value="Hemolysn_Ca-bd"/>
</dbReference>
<feature type="region of interest" description="Disordered" evidence="1">
    <location>
        <begin position="338"/>
        <end position="371"/>
    </location>
</feature>
<dbReference type="OrthoDB" id="8728276at2"/>
<dbReference type="InterPro" id="IPR002035">
    <property type="entry name" value="VWF_A"/>
</dbReference>
<dbReference type="Pfam" id="PF00092">
    <property type="entry name" value="VWA"/>
    <property type="match status" value="1"/>
</dbReference>
<dbReference type="InterPro" id="IPR013783">
    <property type="entry name" value="Ig-like_fold"/>
</dbReference>
<dbReference type="Pfam" id="PF17963">
    <property type="entry name" value="Big_9"/>
    <property type="match status" value="1"/>
</dbReference>
<gene>
    <name evidence="3" type="ORF">OFBG_00422</name>
</gene>
<dbReference type="Pfam" id="PF00353">
    <property type="entry name" value="HemolysinCabind"/>
    <property type="match status" value="3"/>
</dbReference>
<dbReference type="Gene3D" id="2.60.40.10">
    <property type="entry name" value="Immunoglobulins"/>
    <property type="match status" value="2"/>
</dbReference>
<reference evidence="3 4" key="1">
    <citation type="submission" date="2009-02" db="EMBL/GenBank/DDBJ databases">
        <title>The Genome Sequence of Oxalobacter formigenes OXCC13.</title>
        <authorList>
            <consortium name="The Broad Institute Genome Sequencing Platform"/>
            <person name="Ward D."/>
            <person name="Young S.K."/>
            <person name="Kodira C.D."/>
            <person name="Zeng Q."/>
            <person name="Koehrsen M."/>
            <person name="Alvarado L."/>
            <person name="Berlin A."/>
            <person name="Borenstein D."/>
            <person name="Chen Z."/>
            <person name="Engels R."/>
            <person name="Freedman E."/>
            <person name="Gellesch M."/>
            <person name="Goldberg J."/>
            <person name="Griggs A."/>
            <person name="Gujja S."/>
            <person name="Heiman D."/>
            <person name="Hepburn T."/>
            <person name="Howarth C."/>
            <person name="Jen D."/>
            <person name="Larson L."/>
            <person name="Lewis B."/>
            <person name="Mehta T."/>
            <person name="Park D."/>
            <person name="Pearson M."/>
            <person name="Roberts A."/>
            <person name="Saif S."/>
            <person name="Shea T."/>
            <person name="Shenoy N."/>
            <person name="Sisk P."/>
            <person name="Stolte C."/>
            <person name="Sykes S."/>
            <person name="Walk T."/>
            <person name="White J."/>
            <person name="Yandava C."/>
            <person name="Allison M.J."/>
            <person name="Lander E."/>
            <person name="Nusbaum C."/>
            <person name="Galagan J."/>
            <person name="Birren B."/>
        </authorList>
    </citation>
    <scope>NUCLEOTIDE SEQUENCE [LARGE SCALE GENOMIC DNA]</scope>
    <source>
        <strain evidence="3 4">OXCC13</strain>
    </source>
</reference>
<name>C3X868_OXAFO</name>
<dbReference type="Gene3D" id="2.150.10.10">
    <property type="entry name" value="Serralysin-like metalloprotease, C-terminal"/>
    <property type="match status" value="2"/>
</dbReference>
<dbReference type="NCBIfam" id="TIGR03661">
    <property type="entry name" value="T1SS_VCA0849"/>
    <property type="match status" value="1"/>
</dbReference>
<dbReference type="InterPro" id="IPR011049">
    <property type="entry name" value="Serralysin-like_metalloprot_C"/>
</dbReference>
<feature type="compositionally biased region" description="Low complexity" evidence="1">
    <location>
        <begin position="351"/>
        <end position="363"/>
    </location>
</feature>
<dbReference type="SMART" id="SM00327">
    <property type="entry name" value="VWA"/>
    <property type="match status" value="1"/>
</dbReference>
<dbReference type="PRINTS" id="PR00313">
    <property type="entry name" value="CABNDNGRPT"/>
</dbReference>
<dbReference type="SUPFAM" id="SSF53300">
    <property type="entry name" value="vWA-like"/>
    <property type="match status" value="1"/>
</dbReference>
<keyword evidence="4" id="KW-1185">Reference proteome</keyword>
<dbReference type="PROSITE" id="PS50234">
    <property type="entry name" value="VWFA"/>
    <property type="match status" value="1"/>
</dbReference>
<dbReference type="eggNOG" id="COG2931">
    <property type="taxonomic scope" value="Bacteria"/>
</dbReference>
<dbReference type="STRING" id="847.BRW83_1829"/>
<dbReference type="InterPro" id="IPR010221">
    <property type="entry name" value="VCBS_dom"/>
</dbReference>
<dbReference type="InterPro" id="IPR018511">
    <property type="entry name" value="Hemolysin-typ_Ca-bd_CS"/>
</dbReference>
<evidence type="ECO:0000313" key="4">
    <source>
        <dbReference type="Proteomes" id="UP000005089"/>
    </source>
</evidence>
<dbReference type="EMBL" id="GG658170">
    <property type="protein sequence ID" value="EEO29394.1"/>
    <property type="molecule type" value="Genomic_DNA"/>
</dbReference>
<dbReference type="HOGENOM" id="CLU_246718_0_0_4"/>
<feature type="domain" description="VWFA" evidence="2">
    <location>
        <begin position="1186"/>
        <end position="1358"/>
    </location>
</feature>
<dbReference type="NCBIfam" id="NF033682">
    <property type="entry name" value="retention_LapA"/>
    <property type="match status" value="1"/>
</dbReference>
<dbReference type="NCBIfam" id="TIGR01965">
    <property type="entry name" value="VCBS_repeat"/>
    <property type="match status" value="5"/>
</dbReference>
<organism evidence="3 4">
    <name type="scientific">Oxalobacter formigenes OXCC13</name>
    <dbReference type="NCBI Taxonomy" id="556269"/>
    <lineage>
        <taxon>Bacteria</taxon>
        <taxon>Pseudomonadati</taxon>
        <taxon>Pseudomonadota</taxon>
        <taxon>Betaproteobacteria</taxon>
        <taxon>Burkholderiales</taxon>
        <taxon>Oxalobacteraceae</taxon>
        <taxon>Oxalobacter</taxon>
    </lineage>
</organism>
<evidence type="ECO:0000259" key="2">
    <source>
        <dbReference type="PROSITE" id="PS50234"/>
    </source>
</evidence>
<dbReference type="RefSeq" id="WP_005879820.1">
    <property type="nucleotide sequence ID" value="NZ_CP019430.1"/>
</dbReference>
<dbReference type="Proteomes" id="UP000005089">
    <property type="component" value="Unassembled WGS sequence"/>
</dbReference>
<feature type="region of interest" description="Disordered" evidence="1">
    <location>
        <begin position="447"/>
        <end position="485"/>
    </location>
</feature>
<dbReference type="InterPro" id="IPR047777">
    <property type="entry name" value="LapA-like_RM"/>
</dbReference>
<dbReference type="Gene3D" id="3.40.50.410">
    <property type="entry name" value="von Willebrand factor, type A domain"/>
    <property type="match status" value="1"/>
</dbReference>
<evidence type="ECO:0000256" key="1">
    <source>
        <dbReference type="SAM" id="MobiDB-lite"/>
    </source>
</evidence>
<dbReference type="CDD" id="cd00198">
    <property type="entry name" value="vWFA"/>
    <property type="match status" value="1"/>
</dbReference>
<accession>C3X868</accession>
<dbReference type="GO" id="GO:0005509">
    <property type="term" value="F:calcium ion binding"/>
    <property type="evidence" value="ECO:0007669"/>
    <property type="project" value="InterPro"/>
</dbReference>
<proteinExistence type="predicted"/>
<dbReference type="InterPro" id="IPR036465">
    <property type="entry name" value="vWFA_dom_sf"/>
</dbReference>
<dbReference type="PROSITE" id="PS00330">
    <property type="entry name" value="HEMOLYSIN_CALCIUM"/>
    <property type="match status" value="3"/>
</dbReference>
<protein>
    <submittedName>
        <fullName evidence="3">Type 1 secretion C-terminal target domain (VC_A0849 subclass)</fullName>
    </submittedName>
</protein>
<sequence length="1843" mass="191637">MAIGIVRGLIGKVTVTDAKGSVRELRVGDAVELNDNVQASAGGTVHIVFNNGNFATVGSHDTLILSEAVIDPTGAKAQVAEGQSVADIQAMIAAGMDPTQIAEATAAGADAGLAGDTGQGGHTFVVVNQDAARGDVTPGFATNTFANPGTENREYTGGDRFLLTPDNEEVIGLPVIDLDASTVSLGVRESGVKGDDASIPGSGPNAEYAGKLVDTGKIVATDPNGDPLSYSVKSAGSEGNGAGSAEGKYGTLTIDENGNYVYELKDGLAQGLSQGDSITETFTIMVSDGRGGMVSQDITVTVNGTNDLPELSMNWGENGNGVTEDVSGSVAGKWNVKDDDADGGHQTLSVAGKDGTTGTATDGVIGAESGNSAASFETDYGKLTLNPDGSYSYELNNDSDAVQKLGDKQTQTETFEVTTTDAHGSTSTETITVVITGTNDAPVLVPTPGGDTAPDLNLKESGQASKGDPATDGTHADGINQSKVPGILTDEKSFTVRDVDAGDKLTASIVDAAGNPVSEVVTNSDTGVMTLVTEYGTLTVTPGNNEDGTVTYTYHFDLNDGAVNGLSQYDPDNPESDVNFIDMNFNVSISDGHGGKLDVPIGVHIEGTNDAPVVRYSTIHVKEDGVYNGNNETTGDGKDNGGVLTQHDRLTATGKVPFSDVDNEGDVTLSATLKGIDANGEVHVNVSGSAVAGTQETVKVIGQQMDSDNPDIQILKTNYGELRLNTVTGDYTFTLDTDKAQHLAQGEKFQFSFTVTATDGHGAQGNHMIGVTVEGANDAPKLSFVDGNNEVTSDNVLDVYEKGVNSDTPTDSGKVKGDDADRGASLKYSLVNENGKETDTITTEYGTLKINPDGTYTFTIDNDSNDVKILGPDDVKKLGFTVRVTDEHGAYDQSDIIVNVHGATNEITVDQHLSVNEHGLTSSADHSESALVVVDGFTITRVITQGEHGTVASNGEGGWTYTLNGAFDQKDGQGANMAEGADKIRVEVKDDKGNVFEVEIKVDVKDDIPTIAPDTTVSGSVGDHSVSGTIDDLGFGADSSGGQSITVGDVTATYNGTTHEWTFEGGQGGAVDGGNLQFNLPDGKVSLDPDTGDFTYTPDNGLSNNLPPIEVTITDGDGDKSTGHIHIGVADSGGPSQPAGATEDEIRDSTNNVVQGDKNGHDVNDVLVGDFAGNTTVGAVQDVVNNIYLVVDVSASMKDGMDPGSDVSRLKVVADALDKLFEQMNVADADPHTTVNVTLSIFSGGGDTPKEYNLSVSDWAGKTADDIYKMLDDFKHGDTNFELPLGNASEWADSQAKGDGIYNKVIFVTDANGTEILNTGKAQDYVDKILGSGVDVEAIAIINSYQKQYKDILEELGNKYPLDPSKQPFAQELISLFSGLRGYDPDSPNESANKITNALKGIVDESGKRLYDDQMISDFIKDTFLTCGGKIPEEPGSPMELPDRGNYDGYTAFLMASLSSGMDNLFGQGNVTQVGSTDDINSSLDIGSVIPKPVTYAPGSDLIAGGAGDDIIFGDADLESLKAQVAGLLNVDVKNLTNADLFKYIKEHSDLFDRPDSAFGPVDNGMADALIGGAGNDILYGQGGNDILIADGSHDSLTDIANYLGDHGVASMDHLDFSAGHELGQNIGVLGDALHNMNAHDLNDFANWAEGHLEGSGHGNGGDLLYGGSGDDVLIGGAGHDTLVGGDGNDILFGGSGNDTLIGGHGDNILTGGSGNDTFKYNAGDLEGKTHGDSITDFHVGDVAKDGNADILDLKDLLTGADKLSGGASDLISGGYLQFEDIKQNDDGSVTVKLSIDVNGHEGGADFHNVATITMNGVHLGDNSANHAQELLNQLVQNNEIKI</sequence>
<dbReference type="SUPFAM" id="SSF51120">
    <property type="entry name" value="beta-Roll"/>
    <property type="match status" value="2"/>
</dbReference>
<evidence type="ECO:0000313" key="3">
    <source>
        <dbReference type="EMBL" id="EEO29394.1"/>
    </source>
</evidence>